<dbReference type="AlphaFoldDB" id="A0A1H9N1Z8"/>
<evidence type="ECO:0000313" key="1">
    <source>
        <dbReference type="EMBL" id="SER29807.1"/>
    </source>
</evidence>
<reference evidence="2" key="1">
    <citation type="submission" date="2016-10" db="EMBL/GenBank/DDBJ databases">
        <authorList>
            <person name="Varghese N."/>
            <person name="Submissions S."/>
        </authorList>
    </citation>
    <scope>NUCLEOTIDE SEQUENCE [LARGE SCALE GENOMIC DNA]</scope>
    <source>
        <strain evidence="2">8N4</strain>
    </source>
</reference>
<gene>
    <name evidence="1" type="ORF">SAMN05216522_12113</name>
</gene>
<protein>
    <submittedName>
        <fullName evidence="1">Uncharacterized protein</fullName>
    </submittedName>
</protein>
<sequence>MKTTEYLFCRNNVFNSQFIVRSTFLNRLRVRFGCKVIASCSLNIPSSSEAMKIAKAEFAEAGLIEQCMGVEL</sequence>
<dbReference type="STRING" id="988801.SAMN05216522_12113"/>
<proteinExistence type="predicted"/>
<keyword evidence="2" id="KW-1185">Reference proteome</keyword>
<dbReference type="Proteomes" id="UP000242515">
    <property type="component" value="Unassembled WGS sequence"/>
</dbReference>
<accession>A0A1H9N1Z8</accession>
<organism evidence="1 2">
    <name type="scientific">Rosenbergiella nectarea</name>
    <dbReference type="NCBI Taxonomy" id="988801"/>
    <lineage>
        <taxon>Bacteria</taxon>
        <taxon>Pseudomonadati</taxon>
        <taxon>Pseudomonadota</taxon>
        <taxon>Gammaproteobacteria</taxon>
        <taxon>Enterobacterales</taxon>
        <taxon>Erwiniaceae</taxon>
        <taxon>Rosenbergiella</taxon>
    </lineage>
</organism>
<evidence type="ECO:0000313" key="2">
    <source>
        <dbReference type="Proteomes" id="UP000242515"/>
    </source>
</evidence>
<name>A0A1H9N1Z8_9GAMM</name>
<dbReference type="EMBL" id="FOGC01000021">
    <property type="protein sequence ID" value="SER29807.1"/>
    <property type="molecule type" value="Genomic_DNA"/>
</dbReference>